<feature type="domain" description="Glycosyl transferase family 1" evidence="3">
    <location>
        <begin position="193"/>
        <end position="360"/>
    </location>
</feature>
<evidence type="ECO:0000259" key="4">
    <source>
        <dbReference type="Pfam" id="PF13439"/>
    </source>
</evidence>
<keyword evidence="1" id="KW-0328">Glycosyltransferase</keyword>
<evidence type="ECO:0000313" key="6">
    <source>
        <dbReference type="Proteomes" id="UP000570823"/>
    </source>
</evidence>
<dbReference type="Gene3D" id="3.40.50.2000">
    <property type="entry name" value="Glycogen Phosphorylase B"/>
    <property type="match status" value="2"/>
</dbReference>
<dbReference type="AlphaFoldDB" id="A0A7K4HLF7"/>
<keyword evidence="6" id="KW-1185">Reference proteome</keyword>
<sequence>MSKVCMISTGHSPFDDRIFHKEAKSLEKAGYVVAVICQSDNDFSTILGNIKVEGIKRRGSGIIGELFVMGKLFLRSLNLNYDIYHCHEPQSLIVGLFLRFLCRKKIIYDVHEHWPSQISSRYGGLRKKIITNIVEKIEHKSRAYVSYFIVAPPNLKDRFSKDNIKNNVDILYVCPELGIFSHINDAIVREFIDRNTIVYEGNIDIKYRGLDVFVKSLPILAKHYPDLLYLIVGRMLISSAEMESLNQYLAEYEVCDHFTYTDWVEYPDVPSYLSASKLGVILLQPVSYNNIIGTPNKLFDYMAAGIPVVASDFPNIRSIVEDAQCGILVDPTDPQNIADSIAYLLNNPEIAISMGKNGRKAIESKYNWENMEQRLYRIYHEVSE</sequence>
<dbReference type="Proteomes" id="UP000570823">
    <property type="component" value="Unassembled WGS sequence"/>
</dbReference>
<dbReference type="CDD" id="cd03794">
    <property type="entry name" value="GT4_WbuB-like"/>
    <property type="match status" value="1"/>
</dbReference>
<protein>
    <submittedName>
        <fullName evidence="5">Glycosyltransferase family 4 protein</fullName>
    </submittedName>
</protein>
<keyword evidence="2 5" id="KW-0808">Transferase</keyword>
<evidence type="ECO:0000256" key="2">
    <source>
        <dbReference type="ARBA" id="ARBA00022679"/>
    </source>
</evidence>
<evidence type="ECO:0000313" key="5">
    <source>
        <dbReference type="EMBL" id="NVO66029.1"/>
    </source>
</evidence>
<gene>
    <name evidence="5" type="ORF">HWN36_01565</name>
</gene>
<reference evidence="5 6" key="1">
    <citation type="submission" date="2020-06" db="EMBL/GenBank/DDBJ databases">
        <title>Methanofollis fontis sp. nov., a methanogen isolated from marine sediments near a cold seep at Four-Way Closure Ridge offshore southwestern Taiwan.</title>
        <authorList>
            <person name="Chen S.-C."/>
            <person name="Teng N.-H."/>
            <person name="Lin Y.-S."/>
            <person name="Lai M.-C."/>
            <person name="Chen H.-H."/>
            <person name="Wang C.-C."/>
        </authorList>
    </citation>
    <scope>NUCLEOTIDE SEQUENCE [LARGE SCALE GENOMIC DNA]</scope>
    <source>
        <strain evidence="5 6">DSM 2702</strain>
    </source>
</reference>
<evidence type="ECO:0000256" key="1">
    <source>
        <dbReference type="ARBA" id="ARBA00022676"/>
    </source>
</evidence>
<feature type="domain" description="Glycosyltransferase subfamily 4-like N-terminal" evidence="4">
    <location>
        <begin position="23"/>
        <end position="159"/>
    </location>
</feature>
<dbReference type="InterPro" id="IPR028098">
    <property type="entry name" value="Glyco_trans_4-like_N"/>
</dbReference>
<dbReference type="RefSeq" id="WP_176787614.1">
    <property type="nucleotide sequence ID" value="NZ_JABXWR010000001.1"/>
</dbReference>
<dbReference type="PANTHER" id="PTHR12526:SF629">
    <property type="entry name" value="TEICHURONIC ACID BIOSYNTHESIS GLYCOSYLTRANSFERASE TUAH-RELATED"/>
    <property type="match status" value="1"/>
</dbReference>
<dbReference type="PANTHER" id="PTHR12526">
    <property type="entry name" value="GLYCOSYLTRANSFERASE"/>
    <property type="match status" value="1"/>
</dbReference>
<evidence type="ECO:0000259" key="3">
    <source>
        <dbReference type="Pfam" id="PF00534"/>
    </source>
</evidence>
<accession>A0A7K4HLF7</accession>
<dbReference type="InterPro" id="IPR001296">
    <property type="entry name" value="Glyco_trans_1"/>
</dbReference>
<dbReference type="EMBL" id="JABXWR010000001">
    <property type="protein sequence ID" value="NVO66029.1"/>
    <property type="molecule type" value="Genomic_DNA"/>
</dbReference>
<proteinExistence type="predicted"/>
<dbReference type="OrthoDB" id="132546at2157"/>
<dbReference type="Pfam" id="PF13439">
    <property type="entry name" value="Glyco_transf_4"/>
    <property type="match status" value="1"/>
</dbReference>
<dbReference type="GO" id="GO:0016757">
    <property type="term" value="F:glycosyltransferase activity"/>
    <property type="evidence" value="ECO:0007669"/>
    <property type="project" value="UniProtKB-KW"/>
</dbReference>
<organism evidence="5 6">
    <name type="scientific">Methanofollis tationis</name>
    <dbReference type="NCBI Taxonomy" id="81417"/>
    <lineage>
        <taxon>Archaea</taxon>
        <taxon>Methanobacteriati</taxon>
        <taxon>Methanobacteriota</taxon>
        <taxon>Stenosarchaea group</taxon>
        <taxon>Methanomicrobia</taxon>
        <taxon>Methanomicrobiales</taxon>
        <taxon>Methanomicrobiaceae</taxon>
        <taxon>Methanofollis</taxon>
    </lineage>
</organism>
<dbReference type="SUPFAM" id="SSF53756">
    <property type="entry name" value="UDP-Glycosyltransferase/glycogen phosphorylase"/>
    <property type="match status" value="1"/>
</dbReference>
<dbReference type="Pfam" id="PF00534">
    <property type="entry name" value="Glycos_transf_1"/>
    <property type="match status" value="1"/>
</dbReference>
<comment type="caution">
    <text evidence="5">The sequence shown here is derived from an EMBL/GenBank/DDBJ whole genome shotgun (WGS) entry which is preliminary data.</text>
</comment>
<name>A0A7K4HLF7_9EURY</name>